<organism evidence="3 4">
    <name type="scientific">Letharia columbiana</name>
    <dbReference type="NCBI Taxonomy" id="112416"/>
    <lineage>
        <taxon>Eukaryota</taxon>
        <taxon>Fungi</taxon>
        <taxon>Dikarya</taxon>
        <taxon>Ascomycota</taxon>
        <taxon>Pezizomycotina</taxon>
        <taxon>Lecanoromycetes</taxon>
        <taxon>OSLEUM clade</taxon>
        <taxon>Lecanoromycetidae</taxon>
        <taxon>Lecanorales</taxon>
        <taxon>Lecanorineae</taxon>
        <taxon>Parmeliaceae</taxon>
        <taxon>Letharia</taxon>
    </lineage>
</organism>
<name>A0A8H6FP46_9LECA</name>
<dbReference type="Pfam" id="PF01636">
    <property type="entry name" value="APH"/>
    <property type="match status" value="1"/>
</dbReference>
<feature type="region of interest" description="Disordered" evidence="1">
    <location>
        <begin position="1"/>
        <end position="22"/>
    </location>
</feature>
<reference evidence="3 4" key="1">
    <citation type="journal article" date="2020" name="Genomics">
        <title>Complete, high-quality genomes from long-read metagenomic sequencing of two wolf lichen thalli reveals enigmatic genome architecture.</title>
        <authorList>
            <person name="McKenzie S.K."/>
            <person name="Walston R.F."/>
            <person name="Allen J.L."/>
        </authorList>
    </citation>
    <scope>NUCLEOTIDE SEQUENCE [LARGE SCALE GENOMIC DNA]</scope>
    <source>
        <strain evidence="3">WasteWater2</strain>
    </source>
</reference>
<dbReference type="InterPro" id="IPR051678">
    <property type="entry name" value="AGP_Transferase"/>
</dbReference>
<proteinExistence type="predicted"/>
<feature type="domain" description="Aminoglycoside phosphotransferase" evidence="2">
    <location>
        <begin position="77"/>
        <end position="332"/>
    </location>
</feature>
<comment type="caution">
    <text evidence="3">The sequence shown here is derived from an EMBL/GenBank/DDBJ whole genome shotgun (WGS) entry which is preliminary data.</text>
</comment>
<evidence type="ECO:0000313" key="4">
    <source>
        <dbReference type="Proteomes" id="UP000578531"/>
    </source>
</evidence>
<dbReference type="PANTHER" id="PTHR21310:SF13">
    <property type="entry name" value="AMINOGLYCOSIDE PHOSPHOTRANSFERASE DOMAIN-CONTAINING PROTEIN"/>
    <property type="match status" value="1"/>
</dbReference>
<sequence length="446" mass="51319">MHSSVSLGPTGKCPSRTSSMPDQAGLEWVEGTWGEQRPQWTKEPSLDIVLQIACHHLGLATSPETTIAFLSQGGFNKLFKITCSIGNFVMRVSLPVDPFYKTASEVTTLDLIQHHTTIPVPTVIAHDASNENELGFEWILMEYVSGVTLDEAWTMMTWLEKCKLVERIVDISSQLFRLRSETIGNIYRADDPVPNISDRSIPDDHGVSSKYMMGRIVSMPFFWATRLSLDIHRGPFKSSMDWLMTRLALLKHDTEQPLPSDADSDDGEEIDLNREMITLLLRLMPHFFPADVEESEGFGLRHDDISRRNIMVEPYTGELTALVDWECVSMVPLWKVCQLPWVLISRERTTEPQKHRYTHEGNETDELYFIHLEEYEKTCLRQLFFEHMAKLEPAWMEIHRLSEAKADFDYAVENCDCEIHRKQIRTWLENVVAGKEQDSLRALMLK</sequence>
<dbReference type="InterPro" id="IPR002575">
    <property type="entry name" value="Aminoglycoside_PTrfase"/>
</dbReference>
<dbReference type="PANTHER" id="PTHR21310">
    <property type="entry name" value="AMINOGLYCOSIDE PHOSPHOTRANSFERASE-RELATED-RELATED"/>
    <property type="match status" value="1"/>
</dbReference>
<dbReference type="InterPro" id="IPR011009">
    <property type="entry name" value="Kinase-like_dom_sf"/>
</dbReference>
<dbReference type="RefSeq" id="XP_037161551.1">
    <property type="nucleotide sequence ID" value="XM_037311604.1"/>
</dbReference>
<dbReference type="Proteomes" id="UP000578531">
    <property type="component" value="Unassembled WGS sequence"/>
</dbReference>
<gene>
    <name evidence="3" type="ORF">HO173_009715</name>
</gene>
<dbReference type="SUPFAM" id="SSF56112">
    <property type="entry name" value="Protein kinase-like (PK-like)"/>
    <property type="match status" value="1"/>
</dbReference>
<evidence type="ECO:0000259" key="2">
    <source>
        <dbReference type="Pfam" id="PF01636"/>
    </source>
</evidence>
<evidence type="ECO:0000313" key="3">
    <source>
        <dbReference type="EMBL" id="KAF6232121.1"/>
    </source>
</evidence>
<dbReference type="AlphaFoldDB" id="A0A8H6FP46"/>
<protein>
    <recommendedName>
        <fullName evidence="2">Aminoglycoside phosphotransferase domain-containing protein</fullName>
    </recommendedName>
</protein>
<keyword evidence="4" id="KW-1185">Reference proteome</keyword>
<dbReference type="EMBL" id="JACCJC010000051">
    <property type="protein sequence ID" value="KAF6232121.1"/>
    <property type="molecule type" value="Genomic_DNA"/>
</dbReference>
<dbReference type="GeneID" id="59291365"/>
<accession>A0A8H6FP46</accession>
<evidence type="ECO:0000256" key="1">
    <source>
        <dbReference type="SAM" id="MobiDB-lite"/>
    </source>
</evidence>
<dbReference type="OrthoDB" id="2968323at2759"/>